<dbReference type="Gene3D" id="3.40.50.1110">
    <property type="entry name" value="SGNH hydrolase"/>
    <property type="match status" value="1"/>
</dbReference>
<evidence type="ECO:0000256" key="1">
    <source>
        <dbReference type="ARBA" id="ARBA00022801"/>
    </source>
</evidence>
<gene>
    <name evidence="2" type="ORF">RJ639_005329</name>
</gene>
<dbReference type="PANTHER" id="PTHR45648">
    <property type="entry name" value="GDSL LIPASE/ACYLHYDROLASE FAMILY PROTEIN (AFU_ORTHOLOGUE AFUA_4G14700)"/>
    <property type="match status" value="1"/>
</dbReference>
<protein>
    <recommendedName>
        <fullName evidence="4">GDSL esterase/lipase</fullName>
    </recommendedName>
</protein>
<evidence type="ECO:0008006" key="4">
    <source>
        <dbReference type="Google" id="ProtNLM"/>
    </source>
</evidence>
<evidence type="ECO:0000313" key="3">
    <source>
        <dbReference type="Proteomes" id="UP001188597"/>
    </source>
</evidence>
<organism evidence="2 3">
    <name type="scientific">Escallonia herrerae</name>
    <dbReference type="NCBI Taxonomy" id="1293975"/>
    <lineage>
        <taxon>Eukaryota</taxon>
        <taxon>Viridiplantae</taxon>
        <taxon>Streptophyta</taxon>
        <taxon>Embryophyta</taxon>
        <taxon>Tracheophyta</taxon>
        <taxon>Spermatophyta</taxon>
        <taxon>Magnoliopsida</taxon>
        <taxon>eudicotyledons</taxon>
        <taxon>Gunneridae</taxon>
        <taxon>Pentapetalae</taxon>
        <taxon>asterids</taxon>
        <taxon>campanulids</taxon>
        <taxon>Escalloniales</taxon>
        <taxon>Escalloniaceae</taxon>
        <taxon>Escallonia</taxon>
    </lineage>
</organism>
<dbReference type="EMBL" id="JAVXUP010001162">
    <property type="protein sequence ID" value="KAK3015183.1"/>
    <property type="molecule type" value="Genomic_DNA"/>
</dbReference>
<dbReference type="PANTHER" id="PTHR45648:SF180">
    <property type="entry name" value="OS04G0561800 PROTEIN"/>
    <property type="match status" value="1"/>
</dbReference>
<comment type="caution">
    <text evidence="2">The sequence shown here is derived from an EMBL/GenBank/DDBJ whole genome shotgun (WGS) entry which is preliminary data.</text>
</comment>
<sequence>MSEQVQQFRAVENILTAVMGEESARKLLSQSVFVISNGSNDIFAYFMRLASGQPVPTPGEFITSQLTAYESYITVSISLNNLSEFSSTREGMSINIMHVAADMYAGIIPPLSKEVWDYKHRCHRVLSSPKSTPHQPWRGLFRDYEQFCHHFPFRTCRALARPQLKSPWNQVLHRRHVRYDHACVRDPSRLQQAHFTEVEMACCGTGRYNAEDVCNIRSRVCQNRSNYLFWDLYHLTEAAAHLAADYLYHGDTTFVTPINFSQLVTILLNTEK</sequence>
<dbReference type="Proteomes" id="UP001188597">
    <property type="component" value="Unassembled WGS sequence"/>
</dbReference>
<keyword evidence="3" id="KW-1185">Reference proteome</keyword>
<accession>A0AA88VWA4</accession>
<dbReference type="AlphaFoldDB" id="A0AA88VWA4"/>
<name>A0AA88VWA4_9ASTE</name>
<evidence type="ECO:0000313" key="2">
    <source>
        <dbReference type="EMBL" id="KAK3015183.1"/>
    </source>
</evidence>
<dbReference type="InterPro" id="IPR051058">
    <property type="entry name" value="GDSL_Est/Lipase"/>
</dbReference>
<reference evidence="2" key="1">
    <citation type="submission" date="2022-12" db="EMBL/GenBank/DDBJ databases">
        <title>Draft genome assemblies for two species of Escallonia (Escalloniales).</title>
        <authorList>
            <person name="Chanderbali A."/>
            <person name="Dervinis C."/>
            <person name="Anghel I."/>
            <person name="Soltis D."/>
            <person name="Soltis P."/>
            <person name="Zapata F."/>
        </authorList>
    </citation>
    <scope>NUCLEOTIDE SEQUENCE</scope>
    <source>
        <strain evidence="2">UCBG64.0493</strain>
        <tissue evidence="2">Leaf</tissue>
    </source>
</reference>
<proteinExistence type="predicted"/>
<dbReference type="GO" id="GO:0016787">
    <property type="term" value="F:hydrolase activity"/>
    <property type="evidence" value="ECO:0007669"/>
    <property type="project" value="UniProtKB-KW"/>
</dbReference>
<keyword evidence="1" id="KW-0378">Hydrolase</keyword>
<dbReference type="InterPro" id="IPR036514">
    <property type="entry name" value="SGNH_hydro_sf"/>
</dbReference>